<sequence>MTEQAYFSHSPEETFTLGYRLGQRIAAWTDPSGRVVWLRGDLGAGKTHFVKGLASAFGILPEDVTSPTFALAQAHAFQGGTLWHVDLYRLPAGSLIADAIGLDEMLTQPGVLAIEWPERLGPGFLAHHPTWQVEIDSLDDTRRRIIIRSPDAGGLG</sequence>
<proteinExistence type="inferred from homology"/>
<name>A0ABX8BBW5_9BACT</name>
<dbReference type="InterPro" id="IPR027417">
    <property type="entry name" value="P-loop_NTPase"/>
</dbReference>
<evidence type="ECO:0000313" key="11">
    <source>
        <dbReference type="EMBL" id="QUW04338.1"/>
    </source>
</evidence>
<evidence type="ECO:0000256" key="10">
    <source>
        <dbReference type="ARBA" id="ARBA00032441"/>
    </source>
</evidence>
<evidence type="ECO:0000256" key="7">
    <source>
        <dbReference type="ARBA" id="ARBA00022741"/>
    </source>
</evidence>
<dbReference type="PANTHER" id="PTHR33540">
    <property type="entry name" value="TRNA THREONYLCARBAMOYLADENOSINE BIOSYNTHESIS PROTEIN TSAE"/>
    <property type="match status" value="1"/>
</dbReference>
<evidence type="ECO:0000313" key="12">
    <source>
        <dbReference type="Proteomes" id="UP000676506"/>
    </source>
</evidence>
<keyword evidence="4" id="KW-0963">Cytoplasm</keyword>
<dbReference type="InterPro" id="IPR003442">
    <property type="entry name" value="T6A_TsaE"/>
</dbReference>
<gene>
    <name evidence="11" type="primary">tsaE</name>
    <name evidence="11" type="ORF">J8C06_14995</name>
</gene>
<keyword evidence="9" id="KW-0460">Magnesium</keyword>
<evidence type="ECO:0000256" key="4">
    <source>
        <dbReference type="ARBA" id="ARBA00022490"/>
    </source>
</evidence>
<comment type="similarity">
    <text evidence="2">Belongs to the TsaE family.</text>
</comment>
<dbReference type="PANTHER" id="PTHR33540:SF2">
    <property type="entry name" value="TRNA THREONYLCARBAMOYLADENOSINE BIOSYNTHESIS PROTEIN TSAE"/>
    <property type="match status" value="1"/>
</dbReference>
<keyword evidence="12" id="KW-1185">Reference proteome</keyword>
<evidence type="ECO:0000256" key="9">
    <source>
        <dbReference type="ARBA" id="ARBA00022842"/>
    </source>
</evidence>
<keyword evidence="6" id="KW-0479">Metal-binding</keyword>
<evidence type="ECO:0000256" key="2">
    <source>
        <dbReference type="ARBA" id="ARBA00007599"/>
    </source>
</evidence>
<dbReference type="SUPFAM" id="SSF52540">
    <property type="entry name" value="P-loop containing nucleoside triphosphate hydrolases"/>
    <property type="match status" value="1"/>
</dbReference>
<evidence type="ECO:0000256" key="5">
    <source>
        <dbReference type="ARBA" id="ARBA00022694"/>
    </source>
</evidence>
<dbReference type="EMBL" id="CP072649">
    <property type="protein sequence ID" value="QUW04338.1"/>
    <property type="molecule type" value="Genomic_DNA"/>
</dbReference>
<keyword evidence="8" id="KW-0067">ATP-binding</keyword>
<keyword evidence="7" id="KW-0547">Nucleotide-binding</keyword>
<evidence type="ECO:0000256" key="3">
    <source>
        <dbReference type="ARBA" id="ARBA00019010"/>
    </source>
</evidence>
<keyword evidence="5" id="KW-0819">tRNA processing</keyword>
<organism evidence="11 12">
    <name type="scientific">Chloracidobacterium validum</name>
    <dbReference type="NCBI Taxonomy" id="2821543"/>
    <lineage>
        <taxon>Bacteria</taxon>
        <taxon>Pseudomonadati</taxon>
        <taxon>Acidobacteriota</taxon>
        <taxon>Terriglobia</taxon>
        <taxon>Terriglobales</taxon>
        <taxon>Acidobacteriaceae</taxon>
        <taxon>Chloracidobacterium</taxon>
    </lineage>
</organism>
<reference evidence="11 12" key="1">
    <citation type="submission" date="2021-03" db="EMBL/GenBank/DDBJ databases">
        <title>Genomic and phenotypic characterization of Chloracidobacterium isolates provides evidence for multiple species.</title>
        <authorList>
            <person name="Saini M.K."/>
            <person name="Costas A.M.G."/>
            <person name="Tank M."/>
            <person name="Bryant D.A."/>
        </authorList>
    </citation>
    <scope>NUCLEOTIDE SEQUENCE [LARGE SCALE GENOMIC DNA]</scope>
    <source>
        <strain evidence="11 12">BV2-C</strain>
    </source>
</reference>
<dbReference type="Pfam" id="PF02367">
    <property type="entry name" value="TsaE"/>
    <property type="match status" value="1"/>
</dbReference>
<evidence type="ECO:0000256" key="1">
    <source>
        <dbReference type="ARBA" id="ARBA00004496"/>
    </source>
</evidence>
<dbReference type="RefSeq" id="WP_211430227.1">
    <property type="nucleotide sequence ID" value="NZ_CP072649.1"/>
</dbReference>
<dbReference type="Proteomes" id="UP000676506">
    <property type="component" value="Chromosome 2"/>
</dbReference>
<protein>
    <recommendedName>
        <fullName evidence="3">tRNA threonylcarbamoyladenosine biosynthesis protein TsaE</fullName>
    </recommendedName>
    <alternativeName>
        <fullName evidence="10">t(6)A37 threonylcarbamoyladenosine biosynthesis protein TsaE</fullName>
    </alternativeName>
</protein>
<dbReference type="Gene3D" id="3.40.50.300">
    <property type="entry name" value="P-loop containing nucleotide triphosphate hydrolases"/>
    <property type="match status" value="1"/>
</dbReference>
<accession>A0ABX8BBW5</accession>
<evidence type="ECO:0000256" key="6">
    <source>
        <dbReference type="ARBA" id="ARBA00022723"/>
    </source>
</evidence>
<dbReference type="NCBIfam" id="TIGR00150">
    <property type="entry name" value="T6A_YjeE"/>
    <property type="match status" value="1"/>
</dbReference>
<evidence type="ECO:0000256" key="8">
    <source>
        <dbReference type="ARBA" id="ARBA00022840"/>
    </source>
</evidence>
<comment type="subcellular location">
    <subcellularLocation>
        <location evidence="1">Cytoplasm</location>
    </subcellularLocation>
</comment>